<accession>A0ABQ7J9S8</accession>
<feature type="non-terminal residue" evidence="6">
    <location>
        <position position="445"/>
    </location>
</feature>
<evidence type="ECO:0000259" key="5">
    <source>
        <dbReference type="Pfam" id="PF08442"/>
    </source>
</evidence>
<dbReference type="Pfam" id="PF00549">
    <property type="entry name" value="Ligase_CoA"/>
    <property type="match status" value="1"/>
</dbReference>
<dbReference type="SUPFAM" id="SSF52210">
    <property type="entry name" value="Succinyl-CoA synthetase domains"/>
    <property type="match status" value="1"/>
</dbReference>
<evidence type="ECO:0000256" key="3">
    <source>
        <dbReference type="ARBA" id="ARBA00022741"/>
    </source>
</evidence>
<feature type="domain" description="ATP-citrate synthase/succinyl-CoA ligase C-terminal" evidence="4">
    <location>
        <begin position="352"/>
        <end position="436"/>
    </location>
</feature>
<protein>
    <submittedName>
        <fullName evidence="6">Succinyl-CoA ligase [GDP-forming] subunit beta</fullName>
    </submittedName>
</protein>
<gene>
    <name evidence="6" type="ORF">IE077_002840</name>
</gene>
<reference evidence="6 7" key="1">
    <citation type="journal article" date="2020" name="bioRxiv">
        <title>Metabolic contributions of an alphaproteobacterial endosymbiont in the apicomplexan Cardiosporidium cionae.</title>
        <authorList>
            <person name="Hunter E.S."/>
            <person name="Paight C.J."/>
            <person name="Lane C.E."/>
        </authorList>
    </citation>
    <scope>NUCLEOTIDE SEQUENCE [LARGE SCALE GENOMIC DNA]</scope>
    <source>
        <strain evidence="6">ESH_2018</strain>
    </source>
</reference>
<dbReference type="Proteomes" id="UP000823046">
    <property type="component" value="Unassembled WGS sequence"/>
</dbReference>
<dbReference type="GO" id="GO:0016874">
    <property type="term" value="F:ligase activity"/>
    <property type="evidence" value="ECO:0007669"/>
    <property type="project" value="UniProtKB-KW"/>
</dbReference>
<dbReference type="InterPro" id="IPR013815">
    <property type="entry name" value="ATP_grasp_subdomain_1"/>
</dbReference>
<dbReference type="PANTHER" id="PTHR11815">
    <property type="entry name" value="SUCCINYL-COA SYNTHETASE BETA CHAIN"/>
    <property type="match status" value="1"/>
</dbReference>
<evidence type="ECO:0000256" key="1">
    <source>
        <dbReference type="ARBA" id="ARBA00005064"/>
    </source>
</evidence>
<dbReference type="Gene3D" id="3.40.50.261">
    <property type="entry name" value="Succinyl-CoA synthetase domains"/>
    <property type="match status" value="1"/>
</dbReference>
<keyword evidence="7" id="KW-1185">Reference proteome</keyword>
<evidence type="ECO:0000313" key="7">
    <source>
        <dbReference type="Proteomes" id="UP000823046"/>
    </source>
</evidence>
<dbReference type="SUPFAM" id="SSF56059">
    <property type="entry name" value="Glutathione synthetase ATP-binding domain-like"/>
    <property type="match status" value="1"/>
</dbReference>
<dbReference type="EMBL" id="JADAQX010000309">
    <property type="protein sequence ID" value="KAF8820757.1"/>
    <property type="molecule type" value="Genomic_DNA"/>
</dbReference>
<evidence type="ECO:0000256" key="2">
    <source>
        <dbReference type="ARBA" id="ARBA00022598"/>
    </source>
</evidence>
<dbReference type="InterPro" id="IPR013650">
    <property type="entry name" value="ATP-grasp_succ-CoA_synth-type"/>
</dbReference>
<evidence type="ECO:0000313" key="6">
    <source>
        <dbReference type="EMBL" id="KAF8820757.1"/>
    </source>
</evidence>
<sequence>MTSLKYFSTSGSVIANFGNQFSGHCTKAMSSFSSVALKKGHFCSRACCYAANSAASRFSSIKSNVVQLSGSNSAKSYNLRALREGRGLFYISVNDLFQEQRRFLNLHEYQSKKLLKDFGLIVQNGKVANSVEEAYTVAKDLKDNGAAELILKCQIKAGGRGKGHLTSGLKGGVQICTTPDEVQNFTKQMIGYRLMTHQTTKEGELVKQVLVHEGVNITKELYLAIVLDRAVNGPAVVASRIGGMDIEEVAREQPDAIAIFPININEGLTREACFKIAAQLGFATDFTTYPSGVVDQIQRLYDLFIKCDSTQVEINPFAVTDKGADHVVCVDAKIQFDDSAAFRQKDLFSLEVNGAGLAMATMDIVKLHGGNPANFLDVGGGADATQVAEAFRILQSDNQVKAMFVNIFGGIMRCDIIAEGLVTAAQEVSLRVPLVVIDDLEEAAK</sequence>
<dbReference type="InterPro" id="IPR016102">
    <property type="entry name" value="Succinyl-CoA_synth-like"/>
</dbReference>
<feature type="domain" description="ATP-grasp fold succinyl-CoA synthetase-type" evidence="5">
    <location>
        <begin position="105"/>
        <end position="318"/>
    </location>
</feature>
<keyword evidence="2 6" id="KW-0436">Ligase</keyword>
<name>A0ABQ7J9S8_9APIC</name>
<comment type="caution">
    <text evidence="6">The sequence shown here is derived from an EMBL/GenBank/DDBJ whole genome shotgun (WGS) entry which is preliminary data.</text>
</comment>
<dbReference type="Gene3D" id="3.30.470.20">
    <property type="entry name" value="ATP-grasp fold, B domain"/>
    <property type="match status" value="1"/>
</dbReference>
<proteinExistence type="predicted"/>
<organism evidence="6 7">
    <name type="scientific">Cardiosporidium cionae</name>
    <dbReference type="NCBI Taxonomy" id="476202"/>
    <lineage>
        <taxon>Eukaryota</taxon>
        <taxon>Sar</taxon>
        <taxon>Alveolata</taxon>
        <taxon>Apicomplexa</taxon>
        <taxon>Aconoidasida</taxon>
        <taxon>Nephromycida</taxon>
        <taxon>Cardiosporidium</taxon>
    </lineage>
</organism>
<dbReference type="Gene3D" id="3.30.1490.20">
    <property type="entry name" value="ATP-grasp fold, A domain"/>
    <property type="match status" value="1"/>
</dbReference>
<dbReference type="Pfam" id="PF08442">
    <property type="entry name" value="ATP-grasp_2"/>
    <property type="match status" value="1"/>
</dbReference>
<dbReference type="PANTHER" id="PTHR11815:SF10">
    <property type="entry name" value="SUCCINATE--COA LIGASE [GDP-FORMING] SUBUNIT BETA, MITOCHONDRIAL"/>
    <property type="match status" value="1"/>
</dbReference>
<dbReference type="InterPro" id="IPR005811">
    <property type="entry name" value="SUCC_ACL_C"/>
</dbReference>
<comment type="pathway">
    <text evidence="1">Carbohydrate metabolism; tricarboxylic acid cycle; succinate from succinyl-CoA (ligase route): step 1/1.</text>
</comment>
<keyword evidence="3" id="KW-0547">Nucleotide-binding</keyword>
<evidence type="ECO:0000259" key="4">
    <source>
        <dbReference type="Pfam" id="PF00549"/>
    </source>
</evidence>